<dbReference type="RefSeq" id="WP_179616482.1">
    <property type="nucleotide sequence ID" value="NZ_CP059163.1"/>
</dbReference>
<dbReference type="InterPro" id="IPR001155">
    <property type="entry name" value="OxRdtase_FMN_N"/>
</dbReference>
<evidence type="ECO:0000256" key="2">
    <source>
        <dbReference type="ARBA" id="ARBA00023002"/>
    </source>
</evidence>
<keyword evidence="2" id="KW-0560">Oxidoreductase</keyword>
<dbReference type="AlphaFoldDB" id="A0A7Y9F3M6"/>
<dbReference type="GO" id="GO:0016491">
    <property type="term" value="F:oxidoreductase activity"/>
    <property type="evidence" value="ECO:0007669"/>
    <property type="project" value="UniProtKB-KW"/>
</dbReference>
<evidence type="ECO:0000313" key="5">
    <source>
        <dbReference type="Proteomes" id="UP000516957"/>
    </source>
</evidence>
<accession>A0A7Y9F3M6</accession>
<dbReference type="Pfam" id="PF00724">
    <property type="entry name" value="Oxidored_FMN"/>
    <property type="match status" value="1"/>
</dbReference>
<dbReference type="EMBL" id="JACCBE010000001">
    <property type="protein sequence ID" value="NYD58954.1"/>
    <property type="molecule type" value="Genomic_DNA"/>
</dbReference>
<evidence type="ECO:0000313" key="4">
    <source>
        <dbReference type="EMBL" id="NYD58954.1"/>
    </source>
</evidence>
<comment type="caution">
    <text evidence="4">The sequence shown here is derived from an EMBL/GenBank/DDBJ whole genome shotgun (WGS) entry which is preliminary data.</text>
</comment>
<dbReference type="Proteomes" id="UP000516957">
    <property type="component" value="Unassembled WGS sequence"/>
</dbReference>
<sequence>MPDLADPLVLPSGLRLPNRLVKAAMTENLADARNQPTPAHERLYRRWAEGGAGLLVTGNLMVDRRFLERSRNIVADAHLDVSRLAALREAARGVPVLAQLSHPGRQTNRFVSREPVAPSEGAAVAMMGLFRRPRALSAAEVEDVLAGFGAAAARCEEAGLDGVQVHAAHGYLLAQFLSPHVNRRTDRWGGDVAGRAAALLGAVRAVRERTGDGFTVAVKLNSSDFRHGGFTEDDAEQVVRLLVAEGVDLVEVSGGTYENPALFGVGADGQSGGQPGGTSVKEAYFAAFAARARAAADGVPIMLTGGIRTRAAMQALLESGAVDLIGLGRPLAIDPELPAKLLAGAPGGELPAYRLPTVAGVAGESEWYETQLRRIGAGRDVDPGLSAVRAASGFVTGEAVRGLRERRRRLELAAAPPIEQGRA</sequence>
<dbReference type="PANTHER" id="PTHR43656:SF2">
    <property type="entry name" value="BINDING OXIDOREDUCTASE, PUTATIVE (AFU_ORTHOLOGUE AFUA_2G08260)-RELATED"/>
    <property type="match status" value="1"/>
</dbReference>
<keyword evidence="1" id="KW-0285">Flavoprotein</keyword>
<dbReference type="InterPro" id="IPR051799">
    <property type="entry name" value="NADH_flavin_oxidoreductase"/>
</dbReference>
<reference evidence="4 5" key="1">
    <citation type="submission" date="2020-07" db="EMBL/GenBank/DDBJ databases">
        <title>Sequencing the genomes of 1000 actinobacteria strains.</title>
        <authorList>
            <person name="Klenk H.-P."/>
        </authorList>
    </citation>
    <scope>NUCLEOTIDE SEQUENCE [LARGE SCALE GENOMIC DNA]</scope>
    <source>
        <strain evidence="4 5">DSM 18965</strain>
    </source>
</reference>
<protein>
    <submittedName>
        <fullName evidence="4">2,4-dienoyl-CoA reductase-like NADH-dependent reductase (Old Yellow Enzyme family)</fullName>
    </submittedName>
</protein>
<evidence type="ECO:0000256" key="1">
    <source>
        <dbReference type="ARBA" id="ARBA00022630"/>
    </source>
</evidence>
<proteinExistence type="predicted"/>
<gene>
    <name evidence="4" type="ORF">BKA08_003192</name>
</gene>
<name>A0A7Y9F3M6_9ACTN</name>
<dbReference type="SUPFAM" id="SSF51395">
    <property type="entry name" value="FMN-linked oxidoreductases"/>
    <property type="match status" value="1"/>
</dbReference>
<dbReference type="Gene3D" id="3.20.20.70">
    <property type="entry name" value="Aldolase class I"/>
    <property type="match status" value="1"/>
</dbReference>
<dbReference type="InterPro" id="IPR013785">
    <property type="entry name" value="Aldolase_TIM"/>
</dbReference>
<feature type="domain" description="NADH:flavin oxidoreductase/NADH oxidase N-terminal" evidence="3">
    <location>
        <begin position="7"/>
        <end position="344"/>
    </location>
</feature>
<evidence type="ECO:0000259" key="3">
    <source>
        <dbReference type="Pfam" id="PF00724"/>
    </source>
</evidence>
<dbReference type="PANTHER" id="PTHR43656">
    <property type="entry name" value="BINDING OXIDOREDUCTASE, PUTATIVE (AFU_ORTHOLOGUE AFUA_2G08260)-RELATED"/>
    <property type="match status" value="1"/>
</dbReference>
<dbReference type="GO" id="GO:0010181">
    <property type="term" value="F:FMN binding"/>
    <property type="evidence" value="ECO:0007669"/>
    <property type="project" value="InterPro"/>
</dbReference>
<organism evidence="4 5">
    <name type="scientific">Nocardioides marinisabuli</name>
    <dbReference type="NCBI Taxonomy" id="419476"/>
    <lineage>
        <taxon>Bacteria</taxon>
        <taxon>Bacillati</taxon>
        <taxon>Actinomycetota</taxon>
        <taxon>Actinomycetes</taxon>
        <taxon>Propionibacteriales</taxon>
        <taxon>Nocardioidaceae</taxon>
        <taxon>Nocardioides</taxon>
    </lineage>
</organism>
<keyword evidence="5" id="KW-1185">Reference proteome</keyword>